<dbReference type="eggNOG" id="KOG4585">
    <property type="taxonomic scope" value="Eukaryota"/>
</dbReference>
<gene>
    <name evidence="4" type="primary">101887738</name>
    <name evidence="6" type="synonym">LOC101887738</name>
</gene>
<evidence type="ECO:0000313" key="5">
    <source>
        <dbReference type="Proteomes" id="UP001652621"/>
    </source>
</evidence>
<dbReference type="Proteomes" id="UP001652621">
    <property type="component" value="Unplaced"/>
</dbReference>
<evidence type="ECO:0000256" key="1">
    <source>
        <dbReference type="ARBA" id="ARBA00001968"/>
    </source>
</evidence>
<dbReference type="GeneID" id="101887738"/>
<keyword evidence="2" id="KW-0479">Metal-binding</keyword>
<dbReference type="InterPro" id="IPR027806">
    <property type="entry name" value="HARBI1_dom"/>
</dbReference>
<dbReference type="AlphaFoldDB" id="A0A1I8MLB2"/>
<name>A0A1I8MLB2_MUSDO</name>
<feature type="domain" description="DDE Tnp4" evidence="3">
    <location>
        <begin position="193"/>
        <end position="344"/>
    </location>
</feature>
<evidence type="ECO:0000313" key="4">
    <source>
        <dbReference type="EnsemblMetazoa" id="MDOA006134-PA"/>
    </source>
</evidence>
<sequence length="388" mass="45288">MDLETIERFQNDLDDLNAFQTFLNMDQIIRRIHCNKELAKFCAPIRTKPRRRKRRFNPLIDLREKEFQYSYRFSKDSMKRLIDMLRDDLEVEQQNNAVEVDKAHQKCQVPVEKQIMAAVRYWGRTEHPEITAQMHGVSLKTLMKISKRVAEALSYNASRYIRMPCLLAEKEKVAKGFYDIAHMPQVIGAVNHTQMKCKRNKAAAAQKHSEQNTMEHILHIQIVTDASLKIRDLDCHLAKAFDSRSPADIFAQSRIKERFEQNEFRGRLLLGDSGLKCSSYLYTPVLYGLTLAEQAFNSSLRLTYEPARKCLKLLQQRFGILNDEFQGSLATARHIVVALVLLHNMALEWKDAAIDTTNLKEFDDHHYETQINTEERSRAEFIKNHFQK</sequence>
<evidence type="ECO:0000313" key="6">
    <source>
        <dbReference type="RefSeq" id="XP_005182919.1"/>
    </source>
</evidence>
<dbReference type="STRING" id="7370.A0A1I8MLB2"/>
<organism evidence="4">
    <name type="scientific">Musca domestica</name>
    <name type="common">House fly</name>
    <dbReference type="NCBI Taxonomy" id="7370"/>
    <lineage>
        <taxon>Eukaryota</taxon>
        <taxon>Metazoa</taxon>
        <taxon>Ecdysozoa</taxon>
        <taxon>Arthropoda</taxon>
        <taxon>Hexapoda</taxon>
        <taxon>Insecta</taxon>
        <taxon>Pterygota</taxon>
        <taxon>Neoptera</taxon>
        <taxon>Endopterygota</taxon>
        <taxon>Diptera</taxon>
        <taxon>Brachycera</taxon>
        <taxon>Muscomorpha</taxon>
        <taxon>Muscoidea</taxon>
        <taxon>Muscidae</taxon>
        <taxon>Musca</taxon>
    </lineage>
</organism>
<dbReference type="VEuPathDB" id="VectorBase:MDOMA2_014537"/>
<accession>A0A1I8MLB2</accession>
<reference evidence="4" key="1">
    <citation type="submission" date="2020-05" db="UniProtKB">
        <authorList>
            <consortium name="EnsemblMetazoa"/>
        </authorList>
    </citation>
    <scope>IDENTIFICATION</scope>
    <source>
        <strain evidence="4">Aabys</strain>
    </source>
</reference>
<dbReference type="VEuPathDB" id="VectorBase:MDOA006134"/>
<keyword evidence="5" id="KW-1185">Reference proteome</keyword>
<dbReference type="EnsemblMetazoa" id="MDOA006134-RA">
    <property type="protein sequence ID" value="MDOA006134-PA"/>
    <property type="gene ID" value="MDOA006134"/>
</dbReference>
<reference evidence="6" key="2">
    <citation type="submission" date="2025-04" db="UniProtKB">
        <authorList>
            <consortium name="RefSeq"/>
        </authorList>
    </citation>
    <scope>IDENTIFICATION</scope>
    <source>
        <strain evidence="6">Aabys</strain>
    </source>
</reference>
<dbReference type="OrthoDB" id="2430314at2759"/>
<evidence type="ECO:0000259" key="3">
    <source>
        <dbReference type="Pfam" id="PF13359"/>
    </source>
</evidence>
<protein>
    <submittedName>
        <fullName evidence="6">Uncharacterized protein LOC101887738</fullName>
    </submittedName>
</protein>
<dbReference type="KEGG" id="mde:101887738"/>
<comment type="cofactor">
    <cofactor evidence="1">
        <name>a divalent metal cation</name>
        <dbReference type="ChEBI" id="CHEBI:60240"/>
    </cofactor>
</comment>
<dbReference type="RefSeq" id="XP_005182919.1">
    <property type="nucleotide sequence ID" value="XM_005182862.3"/>
</dbReference>
<dbReference type="GO" id="GO:0046872">
    <property type="term" value="F:metal ion binding"/>
    <property type="evidence" value="ECO:0007669"/>
    <property type="project" value="UniProtKB-KW"/>
</dbReference>
<proteinExistence type="predicted"/>
<dbReference type="Pfam" id="PF13359">
    <property type="entry name" value="DDE_Tnp_4"/>
    <property type="match status" value="1"/>
</dbReference>
<evidence type="ECO:0000256" key="2">
    <source>
        <dbReference type="ARBA" id="ARBA00022723"/>
    </source>
</evidence>